<dbReference type="GO" id="GO:0006424">
    <property type="term" value="P:glutamyl-tRNA aminoacylation"/>
    <property type="evidence" value="ECO:0007669"/>
    <property type="project" value="UniProtKB-UniRule"/>
</dbReference>
<dbReference type="CDD" id="cd00808">
    <property type="entry name" value="GluRS_core"/>
    <property type="match status" value="1"/>
</dbReference>
<feature type="short sequence motif" description="'KMSKS' region" evidence="7">
    <location>
        <begin position="250"/>
        <end position="254"/>
    </location>
</feature>
<dbReference type="GO" id="GO:0005829">
    <property type="term" value="C:cytosol"/>
    <property type="evidence" value="ECO:0007669"/>
    <property type="project" value="TreeGrafter"/>
</dbReference>
<dbReference type="Pfam" id="PF19269">
    <property type="entry name" value="Anticodon_2"/>
    <property type="match status" value="1"/>
</dbReference>
<dbReference type="Pfam" id="PF00749">
    <property type="entry name" value="tRNA-synt_1c"/>
    <property type="match status" value="1"/>
</dbReference>
<keyword evidence="5 7" id="KW-0648">Protein biosynthesis</keyword>
<dbReference type="EMBL" id="CAKP01000032">
    <property type="protein sequence ID" value="CCJ32782.1"/>
    <property type="molecule type" value="Genomic_DNA"/>
</dbReference>
<comment type="caution">
    <text evidence="10">The sequence shown here is derived from an EMBL/GenBank/DDBJ whole genome shotgun (WGS) entry which is preliminary data.</text>
</comment>
<dbReference type="InterPro" id="IPR020058">
    <property type="entry name" value="Glu/Gln-tRNA-synth_Ib_cat-dom"/>
</dbReference>
<evidence type="ECO:0000256" key="3">
    <source>
        <dbReference type="ARBA" id="ARBA00022741"/>
    </source>
</evidence>
<keyword evidence="7" id="KW-0963">Cytoplasm</keyword>
<dbReference type="InterPro" id="IPR001412">
    <property type="entry name" value="aa-tRNA-synth_I_CS"/>
</dbReference>
<dbReference type="GO" id="GO:0000049">
    <property type="term" value="F:tRNA binding"/>
    <property type="evidence" value="ECO:0007669"/>
    <property type="project" value="InterPro"/>
</dbReference>
<dbReference type="SUPFAM" id="SSF52374">
    <property type="entry name" value="Nucleotidylyl transferase"/>
    <property type="match status" value="1"/>
</dbReference>
<dbReference type="GO" id="GO:0008270">
    <property type="term" value="F:zinc ion binding"/>
    <property type="evidence" value="ECO:0007669"/>
    <property type="project" value="InterPro"/>
</dbReference>
<dbReference type="FunFam" id="3.40.50.620:FF:000045">
    <property type="entry name" value="Glutamate--tRNA ligase, mitochondrial"/>
    <property type="match status" value="1"/>
</dbReference>
<keyword evidence="11" id="KW-1185">Reference proteome</keyword>
<comment type="function">
    <text evidence="7">Catalyzes the attachment of glutamate to tRNA(Glu) in a two-step reaction: glutamate is first activated by ATP to form Glu-AMP and then transferred to the acceptor end of tRNA(Glu).</text>
</comment>
<dbReference type="InterPro" id="IPR045462">
    <property type="entry name" value="aa-tRNA-synth_I_cd-bd"/>
</dbReference>
<dbReference type="InterPro" id="IPR033910">
    <property type="entry name" value="GluRS_core"/>
</dbReference>
<dbReference type="Gene3D" id="3.40.50.620">
    <property type="entry name" value="HUPs"/>
    <property type="match status" value="1"/>
</dbReference>
<comment type="similarity">
    <text evidence="1 7">Belongs to the class-I aminoacyl-tRNA synthetase family. Glutamate--tRNA ligase type 1 subfamily.</text>
</comment>
<feature type="short sequence motif" description="'HIGH' region" evidence="7">
    <location>
        <begin position="10"/>
        <end position="20"/>
    </location>
</feature>
<dbReference type="InterPro" id="IPR020751">
    <property type="entry name" value="aa-tRNA-synth_I_codon-bd_sub2"/>
</dbReference>
<dbReference type="GO" id="GO:0005524">
    <property type="term" value="F:ATP binding"/>
    <property type="evidence" value="ECO:0007669"/>
    <property type="project" value="UniProtKB-UniRule"/>
</dbReference>
<dbReference type="PANTHER" id="PTHR43311:SF2">
    <property type="entry name" value="GLUTAMATE--TRNA LIGASE, MITOCHONDRIAL-RELATED"/>
    <property type="match status" value="1"/>
</dbReference>
<dbReference type="InterPro" id="IPR008925">
    <property type="entry name" value="aa_tRNA-synth_I_cd-bd_sf"/>
</dbReference>
<organism evidence="10 11">
    <name type="scientific">Caloramator australicus RC3</name>
    <dbReference type="NCBI Taxonomy" id="857293"/>
    <lineage>
        <taxon>Bacteria</taxon>
        <taxon>Bacillati</taxon>
        <taxon>Bacillota</taxon>
        <taxon>Clostridia</taxon>
        <taxon>Eubacteriales</taxon>
        <taxon>Clostridiaceae</taxon>
        <taxon>Caloramator</taxon>
    </lineage>
</organism>
<evidence type="ECO:0000256" key="1">
    <source>
        <dbReference type="ARBA" id="ARBA00007894"/>
    </source>
</evidence>
<dbReference type="STRING" id="857293.CAAU_0698"/>
<dbReference type="RefSeq" id="WP_008908058.1">
    <property type="nucleotide sequence ID" value="NZ_CAKP01000032.1"/>
</dbReference>
<keyword evidence="3 7" id="KW-0547">Nucleotide-binding</keyword>
<dbReference type="InterPro" id="IPR049940">
    <property type="entry name" value="GluQ/Sye"/>
</dbReference>
<dbReference type="InterPro" id="IPR000924">
    <property type="entry name" value="Glu/Gln-tRNA-synth"/>
</dbReference>
<dbReference type="eggNOG" id="COG0008">
    <property type="taxonomic scope" value="Bacteria"/>
</dbReference>
<dbReference type="HAMAP" id="MF_00022">
    <property type="entry name" value="Glu_tRNA_synth_type1"/>
    <property type="match status" value="1"/>
</dbReference>
<dbReference type="AlphaFoldDB" id="I7LIA0"/>
<comment type="caution">
    <text evidence="7">Lacks conserved residue(s) required for the propagation of feature annotation.</text>
</comment>
<gene>
    <name evidence="7" type="primary">gltX</name>
    <name evidence="10" type="ORF">CAAU_0698</name>
</gene>
<proteinExistence type="inferred from homology"/>
<evidence type="ECO:0000256" key="4">
    <source>
        <dbReference type="ARBA" id="ARBA00022840"/>
    </source>
</evidence>
<reference evidence="10 11" key="1">
    <citation type="journal article" date="2011" name="J. Bacteriol.">
        <title>Draft genome sequence of Caloramator australicus strain RC3T, a thermoanaerobe from the Great Artesian Basin of Australia.</title>
        <authorList>
            <person name="Ogg C.D."/>
            <person name="Patel B.K.C."/>
        </authorList>
    </citation>
    <scope>NUCLEOTIDE SEQUENCE [LARGE SCALE GENOMIC DNA]</scope>
    <source>
        <strain evidence="10 11">RC3</strain>
    </source>
</reference>
<dbReference type="PANTHER" id="PTHR43311">
    <property type="entry name" value="GLUTAMATE--TRNA LIGASE"/>
    <property type="match status" value="1"/>
</dbReference>
<evidence type="ECO:0000259" key="9">
    <source>
        <dbReference type="Pfam" id="PF19269"/>
    </source>
</evidence>
<name>I7LIA0_9CLOT</name>
<feature type="domain" description="Glutamyl/glutaminyl-tRNA synthetase class Ib catalytic" evidence="8">
    <location>
        <begin position="3"/>
        <end position="319"/>
    </location>
</feature>
<feature type="domain" description="Aminoacyl-tRNA synthetase class I anticodon-binding" evidence="9">
    <location>
        <begin position="333"/>
        <end position="480"/>
    </location>
</feature>
<protein>
    <recommendedName>
        <fullName evidence="7">Glutamate--tRNA ligase</fullName>
        <ecNumber evidence="7">6.1.1.17</ecNumber>
    </recommendedName>
    <alternativeName>
        <fullName evidence="7">Glutamyl-tRNA synthetase</fullName>
        <shortName evidence="7">GluRS</shortName>
    </alternativeName>
</protein>
<feature type="binding site" evidence="7">
    <location>
        <position position="253"/>
    </location>
    <ligand>
        <name>ATP</name>
        <dbReference type="ChEBI" id="CHEBI:30616"/>
    </ligand>
</feature>
<keyword evidence="4 7" id="KW-0067">ATP-binding</keyword>
<evidence type="ECO:0000259" key="8">
    <source>
        <dbReference type="Pfam" id="PF00749"/>
    </source>
</evidence>
<evidence type="ECO:0000256" key="6">
    <source>
        <dbReference type="ARBA" id="ARBA00023146"/>
    </source>
</evidence>
<dbReference type="EC" id="6.1.1.17" evidence="7"/>
<dbReference type="InterPro" id="IPR004527">
    <property type="entry name" value="Glu-tRNA-ligase_bac/mito"/>
</dbReference>
<comment type="subunit">
    <text evidence="7">Monomer.</text>
</comment>
<keyword evidence="2 7" id="KW-0436">Ligase</keyword>
<dbReference type="InterPro" id="IPR014729">
    <property type="entry name" value="Rossmann-like_a/b/a_fold"/>
</dbReference>
<evidence type="ECO:0000313" key="10">
    <source>
        <dbReference type="EMBL" id="CCJ32782.1"/>
    </source>
</evidence>
<dbReference type="PRINTS" id="PR00987">
    <property type="entry name" value="TRNASYNTHGLU"/>
</dbReference>
<evidence type="ECO:0000256" key="5">
    <source>
        <dbReference type="ARBA" id="ARBA00022917"/>
    </source>
</evidence>
<dbReference type="GO" id="GO:0004818">
    <property type="term" value="F:glutamate-tRNA ligase activity"/>
    <property type="evidence" value="ECO:0007669"/>
    <property type="project" value="UniProtKB-UniRule"/>
</dbReference>
<dbReference type="Proteomes" id="UP000007652">
    <property type="component" value="Unassembled WGS sequence"/>
</dbReference>
<dbReference type="PROSITE" id="PS00178">
    <property type="entry name" value="AA_TRNA_LIGASE_I"/>
    <property type="match status" value="1"/>
</dbReference>
<dbReference type="OrthoDB" id="9807503at2"/>
<evidence type="ECO:0000313" key="11">
    <source>
        <dbReference type="Proteomes" id="UP000007652"/>
    </source>
</evidence>
<accession>I7LIA0</accession>
<dbReference type="SUPFAM" id="SSF48163">
    <property type="entry name" value="An anticodon-binding domain of class I aminoacyl-tRNA synthetases"/>
    <property type="match status" value="1"/>
</dbReference>
<dbReference type="Gene3D" id="1.10.10.350">
    <property type="match status" value="1"/>
</dbReference>
<evidence type="ECO:0000256" key="2">
    <source>
        <dbReference type="ARBA" id="ARBA00022598"/>
    </source>
</evidence>
<sequence length="489" mass="57613">MKEIRVRIAPSPTGNFHVGTARNSLYNYIFARKNNGKFILRIDDTDMRRNSEESEKGIYEGLKWLGLDWDEGPDVGGPYGPYRQSERIEIYQKYIDYLIDKGDAYYCFCTEEELEMERKEQIAKKQPPKYSGKCRNLTMEEIDRKLKSGLKPTVRFKVPNKIISFNDGVRGELKWDGNLIGDFVIRKSDGLPTYNFATAIDDWKMKISHVLRSQEHIPNTFLQILILEALDAEIPQYVHLPLLLNEDRSKISKRDGALYIGEYKEMGYLKEAVLNFIALLGWNPGDGEEILSIEDMINKFSFDRINNSNVVFDFKKLEWFNGIYIRRKDIKELVDLSVPFLMETDYFKMNEENYKKLFSIMRVEQERIKRLDEVKEAFKMFFVEPSEYDINLIKENVKKIEVKDMVFLLEKTIEELKMEDNWHAEELEKRMRDFCDRIGTKTKILFMLLRIAETGSKVSPPLFDTFEIIGKDSTIRRLTNCKKYLETIE</sequence>
<comment type="catalytic activity">
    <reaction evidence="7">
        <text>tRNA(Glu) + L-glutamate + ATP = L-glutamyl-tRNA(Glu) + AMP + diphosphate</text>
        <dbReference type="Rhea" id="RHEA:23540"/>
        <dbReference type="Rhea" id="RHEA-COMP:9663"/>
        <dbReference type="Rhea" id="RHEA-COMP:9680"/>
        <dbReference type="ChEBI" id="CHEBI:29985"/>
        <dbReference type="ChEBI" id="CHEBI:30616"/>
        <dbReference type="ChEBI" id="CHEBI:33019"/>
        <dbReference type="ChEBI" id="CHEBI:78442"/>
        <dbReference type="ChEBI" id="CHEBI:78520"/>
        <dbReference type="ChEBI" id="CHEBI:456215"/>
        <dbReference type="EC" id="6.1.1.17"/>
    </reaction>
</comment>
<comment type="subcellular location">
    <subcellularLocation>
        <location evidence="7">Cytoplasm</location>
    </subcellularLocation>
</comment>
<evidence type="ECO:0000256" key="7">
    <source>
        <dbReference type="HAMAP-Rule" id="MF_00022"/>
    </source>
</evidence>
<keyword evidence="6 7" id="KW-0030">Aminoacyl-tRNA synthetase</keyword>
<dbReference type="NCBIfam" id="TIGR00464">
    <property type="entry name" value="gltX_bact"/>
    <property type="match status" value="1"/>
</dbReference>